<dbReference type="GO" id="GO:0001708">
    <property type="term" value="P:cell fate specification"/>
    <property type="evidence" value="ECO:0007669"/>
    <property type="project" value="TreeGrafter"/>
</dbReference>
<proteinExistence type="predicted"/>
<accession>A0A016TCE7</accession>
<keyword evidence="2" id="KW-0805">Transcription regulation</keyword>
<feature type="region of interest" description="Disordered" evidence="7">
    <location>
        <begin position="255"/>
        <end position="281"/>
    </location>
</feature>
<reference evidence="10" key="1">
    <citation type="journal article" date="2015" name="Nat. Genet.">
        <title>The genome and transcriptome of the zoonotic hookworm Ancylostoma ceylanicum identify infection-specific gene families.</title>
        <authorList>
            <person name="Schwarz E.M."/>
            <person name="Hu Y."/>
            <person name="Antoshechkin I."/>
            <person name="Miller M.M."/>
            <person name="Sternberg P.W."/>
            <person name="Aroian R.V."/>
        </authorList>
    </citation>
    <scope>NUCLEOTIDE SEQUENCE</scope>
    <source>
        <strain evidence="10">HY135</strain>
    </source>
</reference>
<dbReference type="Proteomes" id="UP000024635">
    <property type="component" value="Unassembled WGS sequence"/>
</dbReference>
<evidence type="ECO:0000256" key="7">
    <source>
        <dbReference type="SAM" id="MobiDB-lite"/>
    </source>
</evidence>
<evidence type="ECO:0000256" key="3">
    <source>
        <dbReference type="ARBA" id="ARBA00023125"/>
    </source>
</evidence>
<dbReference type="OrthoDB" id="7442607at2759"/>
<name>A0A016TCE7_9BILA</name>
<dbReference type="CDD" id="cd00182">
    <property type="entry name" value="T-box"/>
    <property type="match status" value="1"/>
</dbReference>
<dbReference type="InterPro" id="IPR018186">
    <property type="entry name" value="TF_T-box_CS"/>
</dbReference>
<organism evidence="9 10">
    <name type="scientific">Ancylostoma ceylanicum</name>
    <dbReference type="NCBI Taxonomy" id="53326"/>
    <lineage>
        <taxon>Eukaryota</taxon>
        <taxon>Metazoa</taxon>
        <taxon>Ecdysozoa</taxon>
        <taxon>Nematoda</taxon>
        <taxon>Chromadorea</taxon>
        <taxon>Rhabditida</taxon>
        <taxon>Rhabditina</taxon>
        <taxon>Rhabditomorpha</taxon>
        <taxon>Strongyloidea</taxon>
        <taxon>Ancylostomatidae</taxon>
        <taxon>Ancylostomatinae</taxon>
        <taxon>Ancylostoma</taxon>
    </lineage>
</organism>
<dbReference type="PRINTS" id="PR00937">
    <property type="entry name" value="TBOX"/>
</dbReference>
<gene>
    <name evidence="9" type="primary">Acey_s0116.g553</name>
    <name evidence="9" type="ORF">Y032_0116g553</name>
</gene>
<evidence type="ECO:0000256" key="6">
    <source>
        <dbReference type="PROSITE-ProRule" id="PRU00201"/>
    </source>
</evidence>
<dbReference type="FunFam" id="2.60.40.820:FF:000013">
    <property type="entry name" value="T-box transcription factor tbx-9"/>
    <property type="match status" value="1"/>
</dbReference>
<comment type="caution">
    <text evidence="9">The sequence shown here is derived from an EMBL/GenBank/DDBJ whole genome shotgun (WGS) entry which is preliminary data.</text>
</comment>
<dbReference type="PANTHER" id="PTHR11267:SF170">
    <property type="entry name" value="T-BOX PROTEIN 33-RELATED"/>
    <property type="match status" value="1"/>
</dbReference>
<keyword evidence="4" id="KW-0804">Transcription</keyword>
<dbReference type="InterPro" id="IPR036960">
    <property type="entry name" value="T-box_sf"/>
</dbReference>
<evidence type="ECO:0000256" key="5">
    <source>
        <dbReference type="ARBA" id="ARBA00023242"/>
    </source>
</evidence>
<dbReference type="GO" id="GO:0045893">
    <property type="term" value="P:positive regulation of DNA-templated transcription"/>
    <property type="evidence" value="ECO:0007669"/>
    <property type="project" value="InterPro"/>
</dbReference>
<feature type="domain" description="T-box" evidence="8">
    <location>
        <begin position="66"/>
        <end position="255"/>
    </location>
</feature>
<keyword evidence="10" id="KW-1185">Reference proteome</keyword>
<dbReference type="InterPro" id="IPR001699">
    <property type="entry name" value="TF_T-box"/>
</dbReference>
<dbReference type="GO" id="GO:0000981">
    <property type="term" value="F:DNA-binding transcription factor activity, RNA polymerase II-specific"/>
    <property type="evidence" value="ECO:0007669"/>
    <property type="project" value="TreeGrafter"/>
</dbReference>
<evidence type="ECO:0000256" key="4">
    <source>
        <dbReference type="ARBA" id="ARBA00023163"/>
    </source>
</evidence>
<dbReference type="EMBL" id="JARK01001452">
    <property type="protein sequence ID" value="EYC00310.1"/>
    <property type="molecule type" value="Genomic_DNA"/>
</dbReference>
<dbReference type="GO" id="GO:0005634">
    <property type="term" value="C:nucleus"/>
    <property type="evidence" value="ECO:0007669"/>
    <property type="project" value="UniProtKB-SubCell"/>
</dbReference>
<dbReference type="STRING" id="53326.A0A016TCE7"/>
<dbReference type="PROSITE" id="PS50252">
    <property type="entry name" value="TBOX_3"/>
    <property type="match status" value="1"/>
</dbReference>
<comment type="caution">
    <text evidence="6">Lacks conserved residue(s) required for the propagation of feature annotation.</text>
</comment>
<evidence type="ECO:0000256" key="1">
    <source>
        <dbReference type="ARBA" id="ARBA00004123"/>
    </source>
</evidence>
<dbReference type="SMART" id="SM00425">
    <property type="entry name" value="TBOX"/>
    <property type="match status" value="1"/>
</dbReference>
<sequence>MPSTENSSALWTLGKQRLHFPSSGVFHAVPSLRRSSSSLKTSENSEISDPKISMEHSYPSTVSATLTTENLWRKFHKHTTEMIVTKGGRKIFPKIEYKLFGMKPDEPYAVMLRIERVDDMRYKFSAGEWSTNGKGELCTTSRSIPHHDGAVDTGRSWMNKTVSFDRVKVTNNQLDNDPFHVVLQSMHKYIPVLYIYHMPNSIMWMDQNTPALDPSCLVAAVRFDYTEFIAVTAYQNNEVTQLKICHNPFAKGFREGSERDRKRTSISPTYSEPSPKRISPMSAEMKPKYEGMPAAGSPFLFPWAASSDPSRPRSNEPQFPMQWYNYYQNSFYSSFPYYYPYMPNCYPTPAPECAP</sequence>
<evidence type="ECO:0000313" key="9">
    <source>
        <dbReference type="EMBL" id="EYC00310.1"/>
    </source>
</evidence>
<dbReference type="PROSITE" id="PS01283">
    <property type="entry name" value="TBOX_1"/>
    <property type="match status" value="1"/>
</dbReference>
<dbReference type="InterPro" id="IPR008967">
    <property type="entry name" value="p53-like_TF_DNA-bd_sf"/>
</dbReference>
<dbReference type="SUPFAM" id="SSF49417">
    <property type="entry name" value="p53-like transcription factors"/>
    <property type="match status" value="1"/>
</dbReference>
<keyword evidence="5 6" id="KW-0539">Nucleus</keyword>
<keyword evidence="3 6" id="KW-0238">DNA-binding</keyword>
<dbReference type="GO" id="GO:0000785">
    <property type="term" value="C:chromatin"/>
    <property type="evidence" value="ECO:0007669"/>
    <property type="project" value="TreeGrafter"/>
</dbReference>
<dbReference type="Gene3D" id="2.60.40.820">
    <property type="entry name" value="Transcription factor, T-box"/>
    <property type="match status" value="1"/>
</dbReference>
<dbReference type="AlphaFoldDB" id="A0A016TCE7"/>
<dbReference type="InterPro" id="IPR046360">
    <property type="entry name" value="T-box_DNA-bd"/>
</dbReference>
<evidence type="ECO:0000259" key="8">
    <source>
        <dbReference type="PROSITE" id="PS50252"/>
    </source>
</evidence>
<dbReference type="PANTHER" id="PTHR11267">
    <property type="entry name" value="T-BOX PROTEIN-RELATED"/>
    <property type="match status" value="1"/>
</dbReference>
<dbReference type="GO" id="GO:0000978">
    <property type="term" value="F:RNA polymerase II cis-regulatory region sequence-specific DNA binding"/>
    <property type="evidence" value="ECO:0007669"/>
    <property type="project" value="InterPro"/>
</dbReference>
<dbReference type="Pfam" id="PF00907">
    <property type="entry name" value="T-box"/>
    <property type="match status" value="1"/>
</dbReference>
<protein>
    <recommendedName>
        <fullName evidence="8">T-box domain-containing protein</fullName>
    </recommendedName>
</protein>
<evidence type="ECO:0000256" key="2">
    <source>
        <dbReference type="ARBA" id="ARBA00023015"/>
    </source>
</evidence>
<evidence type="ECO:0000313" key="10">
    <source>
        <dbReference type="Proteomes" id="UP000024635"/>
    </source>
</evidence>
<comment type="subcellular location">
    <subcellularLocation>
        <location evidence="1 6">Nucleus</location>
    </subcellularLocation>
</comment>